<accession>A0A074S1X0</accession>
<evidence type="ECO:0000313" key="1">
    <source>
        <dbReference type="EMBL" id="KEP51565.1"/>
    </source>
</evidence>
<name>A0A074S1X0_9AGAM</name>
<evidence type="ECO:0000313" key="2">
    <source>
        <dbReference type="Proteomes" id="UP000027456"/>
    </source>
</evidence>
<dbReference type="AlphaFoldDB" id="A0A074S1X0"/>
<organism evidence="1 2">
    <name type="scientific">Rhizoctonia solani 123E</name>
    <dbReference type="NCBI Taxonomy" id="1423351"/>
    <lineage>
        <taxon>Eukaryota</taxon>
        <taxon>Fungi</taxon>
        <taxon>Dikarya</taxon>
        <taxon>Basidiomycota</taxon>
        <taxon>Agaricomycotina</taxon>
        <taxon>Agaricomycetes</taxon>
        <taxon>Cantharellales</taxon>
        <taxon>Ceratobasidiaceae</taxon>
        <taxon>Rhizoctonia</taxon>
    </lineage>
</organism>
<comment type="caution">
    <text evidence="1">The sequence shown here is derived from an EMBL/GenBank/DDBJ whole genome shotgun (WGS) entry which is preliminary data.</text>
</comment>
<dbReference type="HOGENOM" id="CLU_1816872_0_0_1"/>
<gene>
    <name evidence="1" type="ORF">V565_059450</name>
</gene>
<sequence>MHVRITQRLKRSASFLYPLWFPVMASWRPGDAIIIITTTIIITSTSITAETSKTRTLQKTRLIFVFRRSVMSDTLLIDKSGKITTRPRCMPTTRSLFLETTIMFIRTRTAVTDMDTTDTVMGTIAIMDTGTAMAPRSMRTTL</sequence>
<reference evidence="1 2" key="1">
    <citation type="submission" date="2013-12" db="EMBL/GenBank/DDBJ databases">
        <authorList>
            <person name="Cubeta M."/>
            <person name="Pakala S."/>
            <person name="Fedorova N."/>
            <person name="Thomas E."/>
            <person name="Dean R."/>
            <person name="Jabaji S."/>
            <person name="Neate S."/>
            <person name="Toda T."/>
            <person name="Tavantzis S."/>
            <person name="Vilgalys R."/>
            <person name="Bharathan N."/>
            <person name="Pakala S."/>
            <person name="Losada L.S."/>
            <person name="Zafar N."/>
            <person name="Nierman W."/>
        </authorList>
    </citation>
    <scope>NUCLEOTIDE SEQUENCE [LARGE SCALE GENOMIC DNA]</scope>
    <source>
        <strain evidence="1 2">123E</strain>
    </source>
</reference>
<dbReference type="Proteomes" id="UP000027456">
    <property type="component" value="Unassembled WGS sequence"/>
</dbReference>
<dbReference type="EMBL" id="AZST01000159">
    <property type="protein sequence ID" value="KEP51565.1"/>
    <property type="molecule type" value="Genomic_DNA"/>
</dbReference>
<protein>
    <submittedName>
        <fullName evidence="1">Uncharacterized protein</fullName>
    </submittedName>
</protein>
<keyword evidence="2" id="KW-1185">Reference proteome</keyword>
<proteinExistence type="predicted"/>